<proteinExistence type="predicted"/>
<reference evidence="3" key="1">
    <citation type="journal article" date="2014" name="Microb. Cell Fact.">
        <title>Exploiting Issatchenkia orientalis SD108 for succinic acid production.</title>
        <authorList>
            <person name="Xiao H."/>
            <person name="Shao Z."/>
            <person name="Jiang Y."/>
            <person name="Dole S."/>
            <person name="Zhao H."/>
        </authorList>
    </citation>
    <scope>NUCLEOTIDE SEQUENCE [LARGE SCALE GENOMIC DNA]</scope>
    <source>
        <strain evidence="3">SD108</strain>
    </source>
</reference>
<feature type="non-terminal residue" evidence="2">
    <location>
        <position position="1"/>
    </location>
</feature>
<evidence type="ECO:0000313" key="2">
    <source>
        <dbReference type="EMBL" id="KGK32628.1"/>
    </source>
</evidence>
<dbReference type="EMBL" id="JQFK01002034">
    <property type="protein sequence ID" value="KGK32628.1"/>
    <property type="molecule type" value="Genomic_DNA"/>
</dbReference>
<gene>
    <name evidence="2" type="ORF">JL09_g6765</name>
</gene>
<dbReference type="HOGENOM" id="CLU_221461_0_0_1"/>
<dbReference type="AlphaFoldDB" id="A0A099NIT9"/>
<comment type="caution">
    <text evidence="2">The sequence shown here is derived from an EMBL/GenBank/DDBJ whole genome shotgun (WGS) entry which is preliminary data.</text>
</comment>
<accession>A0A099NIT9</accession>
<feature type="compositionally biased region" description="Basic and acidic residues" evidence="1">
    <location>
        <begin position="1"/>
        <end position="19"/>
    </location>
</feature>
<evidence type="ECO:0000256" key="1">
    <source>
        <dbReference type="SAM" id="MobiDB-lite"/>
    </source>
</evidence>
<protein>
    <submittedName>
        <fullName evidence="2">Uncharacterized protein</fullName>
    </submittedName>
</protein>
<name>A0A099NIT9_PICKU</name>
<organism evidence="2 3">
    <name type="scientific">Pichia kudriavzevii</name>
    <name type="common">Yeast</name>
    <name type="synonym">Issatchenkia orientalis</name>
    <dbReference type="NCBI Taxonomy" id="4909"/>
    <lineage>
        <taxon>Eukaryota</taxon>
        <taxon>Fungi</taxon>
        <taxon>Dikarya</taxon>
        <taxon>Ascomycota</taxon>
        <taxon>Saccharomycotina</taxon>
        <taxon>Pichiomycetes</taxon>
        <taxon>Pichiales</taxon>
        <taxon>Pichiaceae</taxon>
        <taxon>Pichia</taxon>
    </lineage>
</organism>
<evidence type="ECO:0000313" key="3">
    <source>
        <dbReference type="Proteomes" id="UP000029867"/>
    </source>
</evidence>
<dbReference type="Proteomes" id="UP000029867">
    <property type="component" value="Unassembled WGS sequence"/>
</dbReference>
<feature type="region of interest" description="Disordered" evidence="1">
    <location>
        <begin position="1"/>
        <end position="29"/>
    </location>
</feature>
<sequence length="29" mass="3086">PKKDNRVKDASALKSDEKATLGPQTTSEA</sequence>